<evidence type="ECO:0000256" key="4">
    <source>
        <dbReference type="ARBA" id="ARBA00012551"/>
    </source>
</evidence>
<evidence type="ECO:0000256" key="14">
    <source>
        <dbReference type="ARBA" id="ARBA00023172"/>
    </source>
</evidence>
<evidence type="ECO:0000313" key="22">
    <source>
        <dbReference type="Proteomes" id="UP000801428"/>
    </source>
</evidence>
<evidence type="ECO:0000256" key="3">
    <source>
        <dbReference type="ARBA" id="ARBA00007726"/>
    </source>
</evidence>
<keyword evidence="22" id="KW-1185">Reference proteome</keyword>
<comment type="caution">
    <text evidence="21">The sequence shown here is derived from an EMBL/GenBank/DDBJ whole genome shotgun (WGS) entry which is preliminary data.</text>
</comment>
<evidence type="ECO:0000256" key="10">
    <source>
        <dbReference type="ARBA" id="ARBA00022806"/>
    </source>
</evidence>
<evidence type="ECO:0000256" key="19">
    <source>
        <dbReference type="PIRNR" id="PIRNR016570"/>
    </source>
</evidence>
<keyword evidence="8 19" id="KW-0227">DNA damage</keyword>
<dbReference type="SMART" id="SM00559">
    <property type="entry name" value="Ku78"/>
    <property type="match status" value="1"/>
</dbReference>
<dbReference type="PIRSF" id="PIRSF016570">
    <property type="entry name" value="Ku80"/>
    <property type="match status" value="1"/>
</dbReference>
<dbReference type="Proteomes" id="UP000801428">
    <property type="component" value="Unassembled WGS sequence"/>
</dbReference>
<dbReference type="PANTHER" id="PTHR12604">
    <property type="entry name" value="KU AUTOANTIGEN DNA HELICASE"/>
    <property type="match status" value="1"/>
</dbReference>
<keyword evidence="15 19" id="KW-0234">DNA repair</keyword>
<keyword evidence="11 19" id="KW-0067">ATP-binding</keyword>
<evidence type="ECO:0000256" key="17">
    <source>
        <dbReference type="ARBA" id="ARBA00024890"/>
    </source>
</evidence>
<dbReference type="GO" id="GO:0000781">
    <property type="term" value="C:chromosome, telomeric region"/>
    <property type="evidence" value="ECO:0007669"/>
    <property type="project" value="UniProtKB-SubCell"/>
</dbReference>
<feature type="domain" description="VWFA" evidence="20">
    <location>
        <begin position="6"/>
        <end position="220"/>
    </location>
</feature>
<dbReference type="PANTHER" id="PTHR12604:SF4">
    <property type="entry name" value="X-RAY REPAIR CROSS-COMPLEMENTING PROTEIN 5"/>
    <property type="match status" value="1"/>
</dbReference>
<dbReference type="FunFam" id="1.10.1600.10:FF:000002">
    <property type="entry name" value="X-ray repair cross-complementing protein 5"/>
    <property type="match status" value="1"/>
</dbReference>
<reference evidence="21" key="1">
    <citation type="submission" date="2019-04" db="EMBL/GenBank/DDBJ databases">
        <title>Sequencing of skin fungus with MAO and IRED activity.</title>
        <authorList>
            <person name="Marsaioli A.J."/>
            <person name="Bonatto J.M.C."/>
            <person name="Reis Junior O."/>
        </authorList>
    </citation>
    <scope>NUCLEOTIDE SEQUENCE</scope>
    <source>
        <strain evidence="21">30M1</strain>
    </source>
</reference>
<dbReference type="InterPro" id="IPR006164">
    <property type="entry name" value="DNA_bd_Ku70/Ku80"/>
</dbReference>
<keyword evidence="6" id="KW-0158">Chromosome</keyword>
<sequence length="732" mass="82042">MAGKEATVYILDLGASMGRKRHGREHTDLEWALDYVWDKITTTVATGRKTALMSVIGSRTDASDLNGLMDVDEGYENITVFSELKQYLLSDIRYLQDKLKPSKTNEGDLVSALAVAIQLMDKATQNKAGKPLKYDRRIIIVTDGRGEMDDSDLDDIAMKIKDVEAPIEIVLLGVDFDDPDYGYKEEGKDAGKANNEEVLKAFAENCDGNFGTLAEAIEQLNIPRLKQIRPMPSFRGLLTLGDPEHYDATLSIDVERYPCIMLAKPPTASSFVVRTDLGAEGPSDRSMNDIGGEDHPMSDLAAVRHQRGYQIDDPDEPGNKKNVEMEELEKGYEYGRTAVHISESDMNVVKLETKPALELIGFIREEEFDRFLPMSRTNYIVPQKGNQQAQLALSSFTHALHEGGLYAVARLVTKEWKPPVVILLSPRIEPDFECLIDVELPFEEDMRRYKFPPLDRKLTVSGKVITEHKDLPTSSLTSAMDAYVDAMDLSTFGEDEDGNPDEYAKPEDTYAPLVHRINHIVRWRATHPDPTLPIPDPPSILSKYSTPPASLISRISNTLSTLTRAADVKKVPLKVKGRGKRRRAEREKPLSGLDVDALLNTSSAPTIDPSNLIPSFKQALDATDDIAAIKSLTSSMATQIRNLVRNSVGDTSYNRALEALRVLREELTELEEPELYNDFVREFKSELLGEDLGGDRREMWWRVRGNRYGLIDRKRSLVSEVSEEEAEAFYRG</sequence>
<proteinExistence type="inferred from homology"/>
<evidence type="ECO:0000256" key="7">
    <source>
        <dbReference type="ARBA" id="ARBA00022741"/>
    </source>
</evidence>
<keyword evidence="7 19" id="KW-0547">Nucleotide-binding</keyword>
<evidence type="ECO:0000256" key="8">
    <source>
        <dbReference type="ARBA" id="ARBA00022763"/>
    </source>
</evidence>
<dbReference type="GO" id="GO:0003690">
    <property type="term" value="F:double-stranded DNA binding"/>
    <property type="evidence" value="ECO:0007669"/>
    <property type="project" value="TreeGrafter"/>
</dbReference>
<dbReference type="PROSITE" id="PS50234">
    <property type="entry name" value="VWFA"/>
    <property type="match status" value="1"/>
</dbReference>
<comment type="subcellular location">
    <subcellularLocation>
        <location evidence="2">Chromosome</location>
        <location evidence="2">Telomere</location>
    </subcellularLocation>
    <subcellularLocation>
        <location evidence="1 19">Nucleus</location>
    </subcellularLocation>
</comment>
<dbReference type="GO" id="GO:0006303">
    <property type="term" value="P:double-strand break repair via nonhomologous end joining"/>
    <property type="evidence" value="ECO:0007669"/>
    <property type="project" value="InterPro"/>
</dbReference>
<dbReference type="InterPro" id="IPR016194">
    <property type="entry name" value="SPOC-like_C_dom_sf"/>
</dbReference>
<keyword evidence="16 19" id="KW-0539">Nucleus</keyword>
<evidence type="ECO:0000313" key="21">
    <source>
        <dbReference type="EMBL" id="KAF2994711.1"/>
    </source>
</evidence>
<evidence type="ECO:0000256" key="2">
    <source>
        <dbReference type="ARBA" id="ARBA00004574"/>
    </source>
</evidence>
<dbReference type="GO" id="GO:0005524">
    <property type="term" value="F:ATP binding"/>
    <property type="evidence" value="ECO:0007669"/>
    <property type="project" value="UniProtKB-UniRule"/>
</dbReference>
<dbReference type="SUPFAM" id="SSF100939">
    <property type="entry name" value="SPOC domain-like"/>
    <property type="match status" value="1"/>
</dbReference>
<protein>
    <recommendedName>
        <fullName evidence="5 19">ATP-dependent DNA helicase II subunit 2</fullName>
        <ecNumber evidence="4 19">3.6.4.12</ecNumber>
    </recommendedName>
</protein>
<dbReference type="GO" id="GO:0016787">
    <property type="term" value="F:hydrolase activity"/>
    <property type="evidence" value="ECO:0007669"/>
    <property type="project" value="UniProtKB-KW"/>
</dbReference>
<dbReference type="InterPro" id="IPR024193">
    <property type="entry name" value="Ku80"/>
</dbReference>
<gene>
    <name evidence="21" type="primary">KU80</name>
    <name evidence="21" type="ORF">E8E13_003252</name>
</gene>
<dbReference type="InterPro" id="IPR036494">
    <property type="entry name" value="Ku_C_sf"/>
</dbReference>
<name>A0A9P4W6K9_CURKU</name>
<dbReference type="FunFam" id="2.40.290.10:FF:000008">
    <property type="entry name" value="ATP-dependent DNA helicase II subunit 2"/>
    <property type="match status" value="1"/>
</dbReference>
<dbReference type="Gene3D" id="2.40.290.10">
    <property type="match status" value="1"/>
</dbReference>
<evidence type="ECO:0000256" key="18">
    <source>
        <dbReference type="ARBA" id="ARBA00047995"/>
    </source>
</evidence>
<evidence type="ECO:0000256" key="1">
    <source>
        <dbReference type="ARBA" id="ARBA00004123"/>
    </source>
</evidence>
<dbReference type="SUPFAM" id="SSF53300">
    <property type="entry name" value="vWA-like"/>
    <property type="match status" value="1"/>
</dbReference>
<dbReference type="GO" id="GO:0043564">
    <property type="term" value="C:Ku70:Ku80 complex"/>
    <property type="evidence" value="ECO:0007669"/>
    <property type="project" value="InterPro"/>
</dbReference>
<evidence type="ECO:0000259" key="20">
    <source>
        <dbReference type="PROSITE" id="PS50234"/>
    </source>
</evidence>
<dbReference type="GO" id="GO:0042162">
    <property type="term" value="F:telomeric DNA binding"/>
    <property type="evidence" value="ECO:0007669"/>
    <property type="project" value="InterPro"/>
</dbReference>
<dbReference type="Gene3D" id="1.10.1600.10">
    <property type="match status" value="1"/>
</dbReference>
<comment type="function">
    <text evidence="17">Single-stranded DNA-dependent ATP-dependent helicase. Involved in non-homologous end joining (NHEJ) DNA double strand break repair. DNA-binding is sequence-independent but has a high affinity to nicks in double-stranded DNA and to the ends of duplex DNA. Binds to naturally occurring chromosomal ends, and therefore provides chromosomal end protection. Required also for telomere recombination to repair telomeric ends in the absence of telomerase. KU70, of the KU70/KU80 heterodimer, binds to the stem loop of TLC1, the RNA component of telomerase. Involved in telomere maintenance. Interacts with telomeric repeats and subtelomeric sequences thereby controlling telomere length and protecting against subtelomeric rearrangement. Maintains telomeric chromatin, which is involved in silencing the expression of genes located at the telomere. Required for mating-type switching.</text>
</comment>
<keyword evidence="13 19" id="KW-0238">DNA-binding</keyword>
<evidence type="ECO:0000256" key="6">
    <source>
        <dbReference type="ARBA" id="ARBA00022454"/>
    </source>
</evidence>
<comment type="catalytic activity">
    <reaction evidence="18 19">
        <text>ATP + H2O = ADP + phosphate + H(+)</text>
        <dbReference type="Rhea" id="RHEA:13065"/>
        <dbReference type="ChEBI" id="CHEBI:15377"/>
        <dbReference type="ChEBI" id="CHEBI:15378"/>
        <dbReference type="ChEBI" id="CHEBI:30616"/>
        <dbReference type="ChEBI" id="CHEBI:43474"/>
        <dbReference type="ChEBI" id="CHEBI:456216"/>
        <dbReference type="EC" id="3.6.4.12"/>
    </reaction>
</comment>
<dbReference type="InterPro" id="IPR014893">
    <property type="entry name" value="Ku_PK_bind"/>
</dbReference>
<evidence type="ECO:0000256" key="9">
    <source>
        <dbReference type="ARBA" id="ARBA00022801"/>
    </source>
</evidence>
<dbReference type="GO" id="GO:0000723">
    <property type="term" value="P:telomere maintenance"/>
    <property type="evidence" value="ECO:0007669"/>
    <property type="project" value="InterPro"/>
</dbReference>
<keyword evidence="12" id="KW-0779">Telomere</keyword>
<accession>A0A9P4W6K9</accession>
<dbReference type="CDD" id="cd00873">
    <property type="entry name" value="KU80"/>
    <property type="match status" value="1"/>
</dbReference>
<evidence type="ECO:0000256" key="11">
    <source>
        <dbReference type="ARBA" id="ARBA00022840"/>
    </source>
</evidence>
<dbReference type="GO" id="GO:0006310">
    <property type="term" value="P:DNA recombination"/>
    <property type="evidence" value="ECO:0007669"/>
    <property type="project" value="UniProtKB-KW"/>
</dbReference>
<keyword evidence="10 19" id="KW-0347">Helicase</keyword>
<evidence type="ECO:0000256" key="12">
    <source>
        <dbReference type="ARBA" id="ARBA00022895"/>
    </source>
</evidence>
<comment type="similarity">
    <text evidence="3 19">Belongs to the ku80 family.</text>
</comment>
<dbReference type="OrthoDB" id="30826at2759"/>
<evidence type="ECO:0000256" key="15">
    <source>
        <dbReference type="ARBA" id="ARBA00023204"/>
    </source>
</evidence>
<dbReference type="AlphaFoldDB" id="A0A9P4W6K9"/>
<dbReference type="Pfam" id="PF08785">
    <property type="entry name" value="Ku_PK_bind"/>
    <property type="match status" value="1"/>
</dbReference>
<dbReference type="SUPFAM" id="SSF101420">
    <property type="entry name" value="C-terminal domain of Ku80"/>
    <property type="match status" value="1"/>
</dbReference>
<dbReference type="EC" id="3.6.4.12" evidence="4 19"/>
<dbReference type="Gene3D" id="3.40.50.410">
    <property type="entry name" value="von Willebrand factor, type A domain"/>
    <property type="match status" value="1"/>
</dbReference>
<keyword evidence="9 19" id="KW-0378">Hydrolase</keyword>
<dbReference type="InterPro" id="IPR002035">
    <property type="entry name" value="VWF_A"/>
</dbReference>
<evidence type="ECO:0000256" key="13">
    <source>
        <dbReference type="ARBA" id="ARBA00023125"/>
    </source>
</evidence>
<evidence type="ECO:0000256" key="16">
    <source>
        <dbReference type="ARBA" id="ARBA00023242"/>
    </source>
</evidence>
<dbReference type="EMBL" id="SWKU01000038">
    <property type="protein sequence ID" value="KAF2994711.1"/>
    <property type="molecule type" value="Genomic_DNA"/>
</dbReference>
<dbReference type="FunFam" id="3.40.50.410:FF:000073">
    <property type="entry name" value="ATP-dependent DNA helicase II subunit 2"/>
    <property type="match status" value="1"/>
</dbReference>
<dbReference type="GO" id="GO:0003678">
    <property type="term" value="F:DNA helicase activity"/>
    <property type="evidence" value="ECO:0007669"/>
    <property type="project" value="UniProtKB-EC"/>
</dbReference>
<organism evidence="21 22">
    <name type="scientific">Curvularia kusanoi</name>
    <name type="common">Cochliobolus kusanoi</name>
    <dbReference type="NCBI Taxonomy" id="90978"/>
    <lineage>
        <taxon>Eukaryota</taxon>
        <taxon>Fungi</taxon>
        <taxon>Dikarya</taxon>
        <taxon>Ascomycota</taxon>
        <taxon>Pezizomycotina</taxon>
        <taxon>Dothideomycetes</taxon>
        <taxon>Pleosporomycetidae</taxon>
        <taxon>Pleosporales</taxon>
        <taxon>Pleosporineae</taxon>
        <taxon>Pleosporaceae</taxon>
        <taxon>Curvularia</taxon>
    </lineage>
</organism>
<evidence type="ECO:0000256" key="5">
    <source>
        <dbReference type="ARBA" id="ARBA00021792"/>
    </source>
</evidence>
<dbReference type="Pfam" id="PF02735">
    <property type="entry name" value="Ku"/>
    <property type="match status" value="1"/>
</dbReference>
<dbReference type="InterPro" id="IPR036465">
    <property type="entry name" value="vWFA_dom_sf"/>
</dbReference>
<keyword evidence="14 19" id="KW-0233">DNA recombination</keyword>
<dbReference type="GO" id="GO:0003684">
    <property type="term" value="F:damaged DNA binding"/>
    <property type="evidence" value="ECO:0007669"/>
    <property type="project" value="InterPro"/>
</dbReference>
<dbReference type="Gene3D" id="1.25.40.240">
    <property type="entry name" value="Ku, C-terminal domain"/>
    <property type="match status" value="1"/>
</dbReference>